<sequence length="170" mass="19604">MSKKHKLPKLPYEQRPYRPGIGLVLVNAQGKVFVAQRVDTPGDAWQFPQGGIDEGEDPRRTVLREMEEEIGTPKAEIIAESKDWIAYDLPADIADKVWKGRFRGQKQKWFLARFTGKDSDIDLETEHPEFCRWQWMDLAETPAMIVGFKRALYEQVVAEFLPLVRAMDKG</sequence>
<dbReference type="PANTHER" id="PTHR11839:SF22">
    <property type="entry name" value="NUDIX HYDROLASE 26, CHLOROPLASTIC"/>
    <property type="match status" value="1"/>
</dbReference>
<dbReference type="NCBIfam" id="NF001937">
    <property type="entry name" value="PRK00714.1-4"/>
    <property type="match status" value="1"/>
</dbReference>
<dbReference type="PROSITE" id="PS00893">
    <property type="entry name" value="NUDIX_BOX"/>
    <property type="match status" value="1"/>
</dbReference>
<dbReference type="InterPro" id="IPR000086">
    <property type="entry name" value="NUDIX_hydrolase_dom"/>
</dbReference>
<evidence type="ECO:0000256" key="2">
    <source>
        <dbReference type="ARBA" id="ARBA00022801"/>
    </source>
</evidence>
<keyword evidence="6" id="KW-1185">Reference proteome</keyword>
<dbReference type="CDD" id="cd03671">
    <property type="entry name" value="NUDIX_Ap4A_hydrolase_plant_like"/>
    <property type="match status" value="1"/>
</dbReference>
<dbReference type="PROSITE" id="PS51462">
    <property type="entry name" value="NUDIX"/>
    <property type="match status" value="1"/>
</dbReference>
<evidence type="ECO:0000259" key="4">
    <source>
        <dbReference type="PROSITE" id="PS51462"/>
    </source>
</evidence>
<proteinExistence type="inferred from homology"/>
<name>A0A364P3P8_9PROT</name>
<dbReference type="OrthoDB" id="9816040at2"/>
<dbReference type="Pfam" id="PF00293">
    <property type="entry name" value="NUDIX"/>
    <property type="match status" value="1"/>
</dbReference>
<evidence type="ECO:0000313" key="6">
    <source>
        <dbReference type="Proteomes" id="UP000251075"/>
    </source>
</evidence>
<keyword evidence="2 3" id="KW-0378">Hydrolase</keyword>
<dbReference type="InterPro" id="IPR022927">
    <property type="entry name" value="RppH"/>
</dbReference>
<dbReference type="RefSeq" id="WP_112142154.1">
    <property type="nucleotide sequence ID" value="NZ_PGTO01000001.1"/>
</dbReference>
<evidence type="ECO:0000313" key="5">
    <source>
        <dbReference type="EMBL" id="RAU23921.1"/>
    </source>
</evidence>
<dbReference type="GO" id="GO:0019693">
    <property type="term" value="P:ribose phosphate metabolic process"/>
    <property type="evidence" value="ECO:0007669"/>
    <property type="project" value="TreeGrafter"/>
</dbReference>
<gene>
    <name evidence="3" type="primary">rppH</name>
    <name evidence="3" type="synonym">nudH</name>
    <name evidence="5" type="ORF">CU669_02290</name>
</gene>
<dbReference type="NCBIfam" id="NF001936">
    <property type="entry name" value="PRK00714.1-3"/>
    <property type="match status" value="1"/>
</dbReference>
<dbReference type="SUPFAM" id="SSF55811">
    <property type="entry name" value="Nudix"/>
    <property type="match status" value="1"/>
</dbReference>
<comment type="caution">
    <text evidence="5">The sequence shown here is derived from an EMBL/GenBank/DDBJ whole genome shotgun (WGS) entry which is preliminary data.</text>
</comment>
<protein>
    <recommendedName>
        <fullName evidence="3">RNA pyrophosphohydrolase</fullName>
        <ecNumber evidence="3">3.6.1.-</ecNumber>
    </recommendedName>
    <alternativeName>
        <fullName evidence="3">(Di)nucleoside polyphosphate hydrolase</fullName>
    </alternativeName>
</protein>
<evidence type="ECO:0000256" key="3">
    <source>
        <dbReference type="HAMAP-Rule" id="MF_00298"/>
    </source>
</evidence>
<dbReference type="EC" id="3.6.1.-" evidence="3"/>
<dbReference type="NCBIfam" id="NF001938">
    <property type="entry name" value="PRK00714.1-5"/>
    <property type="match status" value="1"/>
</dbReference>
<dbReference type="HAMAP" id="MF_00298">
    <property type="entry name" value="Nudix_RppH"/>
    <property type="match status" value="1"/>
</dbReference>
<comment type="similarity">
    <text evidence="3">Belongs to the Nudix hydrolase family. RppH subfamily.</text>
</comment>
<comment type="cofactor">
    <cofactor evidence="3">
        <name>a divalent metal cation</name>
        <dbReference type="ChEBI" id="CHEBI:60240"/>
    </cofactor>
</comment>
<dbReference type="Gene3D" id="3.90.79.10">
    <property type="entry name" value="Nucleoside Triphosphate Pyrophosphohydrolase"/>
    <property type="match status" value="1"/>
</dbReference>
<dbReference type="EMBL" id="PGTO01000001">
    <property type="protein sequence ID" value="RAU23921.1"/>
    <property type="molecule type" value="Genomic_DNA"/>
</dbReference>
<dbReference type="InterPro" id="IPR020084">
    <property type="entry name" value="NUDIX_hydrolase_CS"/>
</dbReference>
<feature type="domain" description="Nudix hydrolase" evidence="4">
    <location>
        <begin position="16"/>
        <end position="158"/>
    </location>
</feature>
<dbReference type="Proteomes" id="UP000251075">
    <property type="component" value="Unassembled WGS sequence"/>
</dbReference>
<evidence type="ECO:0000256" key="1">
    <source>
        <dbReference type="ARBA" id="ARBA00001946"/>
    </source>
</evidence>
<dbReference type="GO" id="GO:0008893">
    <property type="term" value="F:guanosine-3',5'-bis(diphosphate) 3'-diphosphatase activity"/>
    <property type="evidence" value="ECO:0007669"/>
    <property type="project" value="TreeGrafter"/>
</dbReference>
<comment type="cofactor">
    <cofactor evidence="1">
        <name>Mg(2+)</name>
        <dbReference type="ChEBI" id="CHEBI:18420"/>
    </cofactor>
</comment>
<comment type="function">
    <text evidence="3">Accelerates the degradation of transcripts by removing pyrophosphate from the 5'-end of triphosphorylated RNA, leading to a more labile monophosphorylated state that can stimulate subsequent ribonuclease cleavage.</text>
</comment>
<dbReference type="PANTHER" id="PTHR11839">
    <property type="entry name" value="UDP/ADP-SUGAR PYROPHOSPHATASE"/>
    <property type="match status" value="1"/>
</dbReference>
<dbReference type="InterPro" id="IPR015797">
    <property type="entry name" value="NUDIX_hydrolase-like_dom_sf"/>
</dbReference>
<organism evidence="5 6">
    <name type="scientific">Paramagnetospirillum kuznetsovii</name>
    <dbReference type="NCBI Taxonomy" id="2053833"/>
    <lineage>
        <taxon>Bacteria</taxon>
        <taxon>Pseudomonadati</taxon>
        <taxon>Pseudomonadota</taxon>
        <taxon>Alphaproteobacteria</taxon>
        <taxon>Rhodospirillales</taxon>
        <taxon>Magnetospirillaceae</taxon>
        <taxon>Paramagnetospirillum</taxon>
    </lineage>
</organism>
<dbReference type="AlphaFoldDB" id="A0A364P3P8"/>
<dbReference type="GO" id="GO:0034432">
    <property type="term" value="F:bis(5'-adenosyl)-pentaphosphatase activity"/>
    <property type="evidence" value="ECO:0007669"/>
    <property type="project" value="TreeGrafter"/>
</dbReference>
<reference evidence="5 6" key="1">
    <citation type="submission" date="2017-11" db="EMBL/GenBank/DDBJ databases">
        <title>Draft genome sequence of magnetotactic bacterium Magnetospirillum kuznetsovii LBB-42.</title>
        <authorList>
            <person name="Grouzdev D.S."/>
            <person name="Rysina M.S."/>
            <person name="Baslerov R.V."/>
            <person name="Koziaeva V."/>
        </authorList>
    </citation>
    <scope>NUCLEOTIDE SEQUENCE [LARGE SCALE GENOMIC DNA]</scope>
    <source>
        <strain evidence="5 6">LBB-42</strain>
    </source>
</reference>
<dbReference type="GO" id="GO:0006753">
    <property type="term" value="P:nucleoside phosphate metabolic process"/>
    <property type="evidence" value="ECO:0007669"/>
    <property type="project" value="TreeGrafter"/>
</dbReference>
<feature type="short sequence motif" description="Nudix box" evidence="3">
    <location>
        <begin position="50"/>
        <end position="71"/>
    </location>
</feature>
<accession>A0A364P3P8</accession>